<dbReference type="AlphaFoldDB" id="A0A9W9CTA2"/>
<evidence type="ECO:0008006" key="3">
    <source>
        <dbReference type="Google" id="ProtNLM"/>
    </source>
</evidence>
<proteinExistence type="predicted"/>
<dbReference type="EMBL" id="JAPEVB010000006">
    <property type="protein sequence ID" value="KAJ4386112.1"/>
    <property type="molecule type" value="Genomic_DNA"/>
</dbReference>
<accession>A0A9W9CTA2</accession>
<sequence length="253" mass="27871">MTDLTDKFVSSIAQALNAAEVPCVLWGHCLLRVHGVPTIVASVDFVVPDDSLEIAAKTLTNTKLLSPCPDLSTCLASSPDRYTPPAAAHLHIDSSEVTVGIYTQSETLWFLPRLDISFPPDTQHKKLELPQQFCLASDRTILPPWRPGRGSGAFQSGYHPILVPKAHVLLEAFLRLYARDLGKKVGSFGMAMISYMEEYVDDDGLLDSDQLPEPLNTFYRDLRAGRMKSVGQWGHDLQKALGVPSEDCSSGRY</sequence>
<dbReference type="OrthoDB" id="4499271at2759"/>
<evidence type="ECO:0000313" key="2">
    <source>
        <dbReference type="Proteomes" id="UP001140453"/>
    </source>
</evidence>
<dbReference type="Proteomes" id="UP001140453">
    <property type="component" value="Unassembled WGS sequence"/>
</dbReference>
<name>A0A9W9CTA2_9PEZI</name>
<protein>
    <recommendedName>
        <fullName evidence="3">Thioredoxin reductase</fullName>
    </recommendedName>
</protein>
<comment type="caution">
    <text evidence="1">The sequence shown here is derived from an EMBL/GenBank/DDBJ whole genome shotgun (WGS) entry which is preliminary data.</text>
</comment>
<organism evidence="1 2">
    <name type="scientific">Gnomoniopsis smithogilvyi</name>
    <dbReference type="NCBI Taxonomy" id="1191159"/>
    <lineage>
        <taxon>Eukaryota</taxon>
        <taxon>Fungi</taxon>
        <taxon>Dikarya</taxon>
        <taxon>Ascomycota</taxon>
        <taxon>Pezizomycotina</taxon>
        <taxon>Sordariomycetes</taxon>
        <taxon>Sordariomycetidae</taxon>
        <taxon>Diaporthales</taxon>
        <taxon>Gnomoniaceae</taxon>
        <taxon>Gnomoniopsis</taxon>
    </lineage>
</organism>
<evidence type="ECO:0000313" key="1">
    <source>
        <dbReference type="EMBL" id="KAJ4386112.1"/>
    </source>
</evidence>
<gene>
    <name evidence="1" type="ORF">N0V93_009004</name>
</gene>
<keyword evidence="2" id="KW-1185">Reference proteome</keyword>
<reference evidence="1" key="1">
    <citation type="submission" date="2022-10" db="EMBL/GenBank/DDBJ databases">
        <title>Tapping the CABI collections for fungal endophytes: first genome assemblies for Collariella, Neodidymelliopsis, Ascochyta clinopodiicola, Didymella pomorum, Didymosphaeria variabile, Neocosmospora piperis and Neocucurbitaria cava.</title>
        <authorList>
            <person name="Hill R."/>
        </authorList>
    </citation>
    <scope>NUCLEOTIDE SEQUENCE</scope>
    <source>
        <strain evidence="1">IMI 355082</strain>
    </source>
</reference>